<proteinExistence type="predicted"/>
<comment type="caution">
    <text evidence="2">The sequence shown here is derived from an EMBL/GenBank/DDBJ whole genome shotgun (WGS) entry which is preliminary data.</text>
</comment>
<feature type="region of interest" description="Disordered" evidence="1">
    <location>
        <begin position="1"/>
        <end position="26"/>
    </location>
</feature>
<accession>A0AA39KL49</accession>
<evidence type="ECO:0000256" key="1">
    <source>
        <dbReference type="SAM" id="MobiDB-lite"/>
    </source>
</evidence>
<dbReference type="AlphaFoldDB" id="A0AA39KL49"/>
<evidence type="ECO:0000313" key="2">
    <source>
        <dbReference type="EMBL" id="KAK0165459.1"/>
    </source>
</evidence>
<gene>
    <name evidence="2" type="ORF">PV328_003968</name>
</gene>
<reference evidence="2" key="2">
    <citation type="submission" date="2023-03" db="EMBL/GenBank/DDBJ databases">
        <authorList>
            <person name="Inwood S.N."/>
            <person name="Skelly J.G."/>
            <person name="Guhlin J."/>
            <person name="Harrop T.W.R."/>
            <person name="Goldson S.G."/>
            <person name="Dearden P.K."/>
        </authorList>
    </citation>
    <scope>NUCLEOTIDE SEQUENCE</scope>
    <source>
        <strain evidence="2">Irish</strain>
        <tissue evidence="2">Whole body</tissue>
    </source>
</reference>
<dbReference type="Proteomes" id="UP001168990">
    <property type="component" value="Unassembled WGS sequence"/>
</dbReference>
<reference evidence="2" key="1">
    <citation type="journal article" date="2023" name="bioRxiv">
        <title>Scaffold-level genome assemblies of two parasitoid biocontrol wasps reveal the parthenogenesis mechanism and an associated novel virus.</title>
        <authorList>
            <person name="Inwood S."/>
            <person name="Skelly J."/>
            <person name="Guhlin J."/>
            <person name="Harrop T."/>
            <person name="Goldson S."/>
            <person name="Dearden P."/>
        </authorList>
    </citation>
    <scope>NUCLEOTIDE SEQUENCE</scope>
    <source>
        <strain evidence="2">Irish</strain>
        <tissue evidence="2">Whole body</tissue>
    </source>
</reference>
<organism evidence="2 3">
    <name type="scientific">Microctonus aethiopoides</name>
    <dbReference type="NCBI Taxonomy" id="144406"/>
    <lineage>
        <taxon>Eukaryota</taxon>
        <taxon>Metazoa</taxon>
        <taxon>Ecdysozoa</taxon>
        <taxon>Arthropoda</taxon>
        <taxon>Hexapoda</taxon>
        <taxon>Insecta</taxon>
        <taxon>Pterygota</taxon>
        <taxon>Neoptera</taxon>
        <taxon>Endopterygota</taxon>
        <taxon>Hymenoptera</taxon>
        <taxon>Apocrita</taxon>
        <taxon>Ichneumonoidea</taxon>
        <taxon>Braconidae</taxon>
        <taxon>Euphorinae</taxon>
        <taxon>Microctonus</taxon>
    </lineage>
</organism>
<name>A0AA39KL49_9HYME</name>
<protein>
    <submittedName>
        <fullName evidence="2">Uncharacterized protein</fullName>
    </submittedName>
</protein>
<evidence type="ECO:0000313" key="3">
    <source>
        <dbReference type="Proteomes" id="UP001168990"/>
    </source>
</evidence>
<dbReference type="EMBL" id="JAQQBS010001422">
    <property type="protein sequence ID" value="KAK0165459.1"/>
    <property type="molecule type" value="Genomic_DNA"/>
</dbReference>
<sequence>MWHVWSVSESKPRHVRHQKEKETRTEDQTISFFEEIGLILSPNSIPPLCCGLPMSVENLATTKLKLVWKCTTKGSKKKRSKSCRKTINPTLRHHNGDSELSTHTVCDYFSYCRNIAEVITSHTEIVFGGDSKTVQIDETFLTKRKYNRGRITEQMTTTVLGLYCKEDKAEHQSFFTNTWLCFGTDEMYWRSLTTMEGLTLKEIDSPSLSAEDALSLPPAKRPRLDDNVDEVIDDFDIETAIRNDVSSSESNSDDLC</sequence>
<keyword evidence="3" id="KW-1185">Reference proteome</keyword>